<organism evidence="1">
    <name type="scientific">Rhizophora mucronata</name>
    <name type="common">Asiatic mangrove</name>
    <dbReference type="NCBI Taxonomy" id="61149"/>
    <lineage>
        <taxon>Eukaryota</taxon>
        <taxon>Viridiplantae</taxon>
        <taxon>Streptophyta</taxon>
        <taxon>Embryophyta</taxon>
        <taxon>Tracheophyta</taxon>
        <taxon>Spermatophyta</taxon>
        <taxon>Magnoliopsida</taxon>
        <taxon>eudicotyledons</taxon>
        <taxon>Gunneridae</taxon>
        <taxon>Pentapetalae</taxon>
        <taxon>rosids</taxon>
        <taxon>fabids</taxon>
        <taxon>Malpighiales</taxon>
        <taxon>Rhizophoraceae</taxon>
        <taxon>Rhizophora</taxon>
    </lineage>
</organism>
<accession>A0A2P2QZ14</accession>
<protein>
    <submittedName>
        <fullName evidence="1">Uncharacterized protein</fullName>
    </submittedName>
</protein>
<proteinExistence type="predicted"/>
<evidence type="ECO:0000313" key="1">
    <source>
        <dbReference type="EMBL" id="MBX72104.1"/>
    </source>
</evidence>
<dbReference type="AlphaFoldDB" id="A0A2P2QZ14"/>
<sequence>MVNDNFLANLHSRTSNYSTSASSYILRAQQMPISHMASNSPQHRLSSDCRWWIPSSLG</sequence>
<dbReference type="EMBL" id="GGEC01091620">
    <property type="protein sequence ID" value="MBX72104.1"/>
    <property type="molecule type" value="Transcribed_RNA"/>
</dbReference>
<reference evidence="1" key="1">
    <citation type="submission" date="2018-02" db="EMBL/GenBank/DDBJ databases">
        <title>Rhizophora mucronata_Transcriptome.</title>
        <authorList>
            <person name="Meera S.P."/>
            <person name="Sreeshan A."/>
            <person name="Augustine A."/>
        </authorList>
    </citation>
    <scope>NUCLEOTIDE SEQUENCE</scope>
    <source>
        <tissue evidence="1">Leaf</tissue>
    </source>
</reference>
<name>A0A2P2QZ14_RHIMU</name>